<keyword evidence="2 5" id="KW-0547">Nucleotide-binding</keyword>
<dbReference type="InterPro" id="IPR015943">
    <property type="entry name" value="WD40/YVTN_repeat-like_dom_sf"/>
</dbReference>
<dbReference type="Gene3D" id="3.30.200.20">
    <property type="entry name" value="Phosphorylase Kinase, domain 1"/>
    <property type="match status" value="1"/>
</dbReference>
<dbReference type="Gene3D" id="1.10.510.10">
    <property type="entry name" value="Transferase(Phosphotransferase) domain 1"/>
    <property type="match status" value="1"/>
</dbReference>
<evidence type="ECO:0000256" key="3">
    <source>
        <dbReference type="ARBA" id="ARBA00022777"/>
    </source>
</evidence>
<dbReference type="SUPFAM" id="SSF69322">
    <property type="entry name" value="Tricorn protease domain 2"/>
    <property type="match status" value="1"/>
</dbReference>
<dbReference type="GO" id="GO:0005524">
    <property type="term" value="F:ATP binding"/>
    <property type="evidence" value="ECO:0007669"/>
    <property type="project" value="UniProtKB-UniRule"/>
</dbReference>
<feature type="binding site" evidence="5">
    <location>
        <position position="40"/>
    </location>
    <ligand>
        <name>ATP</name>
        <dbReference type="ChEBI" id="CHEBI:30616"/>
    </ligand>
</feature>
<dbReference type="OrthoDB" id="278998at2"/>
<gene>
    <name evidence="7" type="ORF">C5Y83_28400</name>
</gene>
<evidence type="ECO:0000256" key="1">
    <source>
        <dbReference type="ARBA" id="ARBA00022679"/>
    </source>
</evidence>
<sequence length="836" mass="90972">MFSQGERPIPGYRLERFLGRGQFGEVWAADGPGGTLVALKFIALQQKTGIRELKSIQAVKRIKHANLCSVNAMWLLGQDGGVLDDHEIDLLIRNQSREAPSQTLAIEATQVMQNPQYLVVSMSLAEGSLEERLKSQGEGGIPREQLIDYMLQAARGIDYLNSPVHNVGGEMVGIQHRDIKPANLLFAGDSVLVGDFGVAAAFGEYDTEATSVVGSLCYMSPESIKRMPSHSSDQYALAITYYQLRTGTLPFEPTVSFAELVDIHVRGKLRFPLVTDHEREVLARATSTDPKQRYATCVEFAKAIAAPSEPVQPKSRPLPWPALLGGSVVVLLLVAAIVWGIFSNNGSEPGNNDPQPQPHAIVFEPEQTNYTLSIVPTSPRDDLDSDGQSVADINLLPTDKVRIKATSTNVLYQPLDQEFTYDQLVRDDWKVALKPIDAAAMLEKVTELATGGNWEEAQKLFSTAASIYPELKDKPTPETIELQGDPDAITHSPRDNRIATALSGDATSVLGLLELAEPKSEATHVTISTLPNQIHLPDQIPWAVLMQDSVAEVISLDKSGKPYEIDLGLPKVVAYRQITCSTLSPDGKSILVGQDHQSVTLLTITTGDKPVTKLSMSSFATRVDAVAFDPSSKYCFAMGQSGDGGRWPANDVSEASATDFKIADFDEEIISILPLSESVLYVFTDSQVIRLQIPTDGGIAKSSKVESLSSPLLTARLSDDGKFLAYTTENPARPLSIIEPKTGTLSSLQPPDITGVVEDFDISSDSRWLVYVNEDGGLFVIDLTKQPFVPQGILPSQGERIKFVRLSINDADVVTLSEDGTTTWWNFVQLVLAAGQ</sequence>
<dbReference type="InterPro" id="IPR008271">
    <property type="entry name" value="Ser/Thr_kinase_AS"/>
</dbReference>
<dbReference type="EMBL" id="PUHY01000016">
    <property type="protein sequence ID" value="PQO28533.1"/>
    <property type="molecule type" value="Genomic_DNA"/>
</dbReference>
<dbReference type="Pfam" id="PF00069">
    <property type="entry name" value="Pkinase"/>
    <property type="match status" value="1"/>
</dbReference>
<evidence type="ECO:0000313" key="8">
    <source>
        <dbReference type="Proteomes" id="UP000238322"/>
    </source>
</evidence>
<keyword evidence="3" id="KW-0418">Kinase</keyword>
<proteinExistence type="predicted"/>
<dbReference type="SUPFAM" id="SSF56112">
    <property type="entry name" value="Protein kinase-like (PK-like)"/>
    <property type="match status" value="1"/>
</dbReference>
<dbReference type="AlphaFoldDB" id="A0A2S8F8N9"/>
<keyword evidence="1" id="KW-0808">Transferase</keyword>
<dbReference type="InterPro" id="IPR011009">
    <property type="entry name" value="Kinase-like_dom_sf"/>
</dbReference>
<dbReference type="PROSITE" id="PS50011">
    <property type="entry name" value="PROTEIN_KINASE_DOM"/>
    <property type="match status" value="1"/>
</dbReference>
<evidence type="ECO:0000256" key="5">
    <source>
        <dbReference type="PROSITE-ProRule" id="PRU10141"/>
    </source>
</evidence>
<dbReference type="PROSITE" id="PS00108">
    <property type="entry name" value="PROTEIN_KINASE_ST"/>
    <property type="match status" value="1"/>
</dbReference>
<evidence type="ECO:0000256" key="2">
    <source>
        <dbReference type="ARBA" id="ARBA00022741"/>
    </source>
</evidence>
<dbReference type="Gene3D" id="2.130.10.10">
    <property type="entry name" value="YVTN repeat-like/Quinoprotein amine dehydrogenase"/>
    <property type="match status" value="2"/>
</dbReference>
<dbReference type="GO" id="GO:0004674">
    <property type="term" value="F:protein serine/threonine kinase activity"/>
    <property type="evidence" value="ECO:0007669"/>
    <property type="project" value="TreeGrafter"/>
</dbReference>
<evidence type="ECO:0000259" key="6">
    <source>
        <dbReference type="PROSITE" id="PS50011"/>
    </source>
</evidence>
<dbReference type="InterPro" id="IPR017441">
    <property type="entry name" value="Protein_kinase_ATP_BS"/>
</dbReference>
<dbReference type="InterPro" id="IPR000719">
    <property type="entry name" value="Prot_kinase_dom"/>
</dbReference>
<dbReference type="CDD" id="cd14014">
    <property type="entry name" value="STKc_PknB_like"/>
    <property type="match status" value="1"/>
</dbReference>
<accession>A0A2S8F8N9</accession>
<organism evidence="7 8">
    <name type="scientific">Blastopirellula marina</name>
    <dbReference type="NCBI Taxonomy" id="124"/>
    <lineage>
        <taxon>Bacteria</taxon>
        <taxon>Pseudomonadati</taxon>
        <taxon>Planctomycetota</taxon>
        <taxon>Planctomycetia</taxon>
        <taxon>Pirellulales</taxon>
        <taxon>Pirellulaceae</taxon>
        <taxon>Blastopirellula</taxon>
    </lineage>
</organism>
<comment type="caution">
    <text evidence="7">The sequence shown here is derived from an EMBL/GenBank/DDBJ whole genome shotgun (WGS) entry which is preliminary data.</text>
</comment>
<name>A0A2S8F8N9_9BACT</name>
<feature type="domain" description="Protein kinase" evidence="6">
    <location>
        <begin position="12"/>
        <end position="305"/>
    </location>
</feature>
<keyword evidence="4 5" id="KW-0067">ATP-binding</keyword>
<evidence type="ECO:0000256" key="4">
    <source>
        <dbReference type="ARBA" id="ARBA00022840"/>
    </source>
</evidence>
<dbReference type="PANTHER" id="PTHR43289">
    <property type="entry name" value="MITOGEN-ACTIVATED PROTEIN KINASE KINASE KINASE 20-RELATED"/>
    <property type="match status" value="1"/>
</dbReference>
<evidence type="ECO:0000313" key="7">
    <source>
        <dbReference type="EMBL" id="PQO28533.1"/>
    </source>
</evidence>
<dbReference type="PROSITE" id="PS00107">
    <property type="entry name" value="PROTEIN_KINASE_ATP"/>
    <property type="match status" value="1"/>
</dbReference>
<dbReference type="Proteomes" id="UP000238322">
    <property type="component" value="Unassembled WGS sequence"/>
</dbReference>
<dbReference type="PANTHER" id="PTHR43289:SF34">
    <property type="entry name" value="SERINE_THREONINE-PROTEIN KINASE YBDM-RELATED"/>
    <property type="match status" value="1"/>
</dbReference>
<dbReference type="SMART" id="SM00220">
    <property type="entry name" value="S_TKc"/>
    <property type="match status" value="1"/>
</dbReference>
<dbReference type="RefSeq" id="WP_105333202.1">
    <property type="nucleotide sequence ID" value="NZ_PUHY01000016.1"/>
</dbReference>
<reference evidence="7 8" key="1">
    <citation type="submission" date="2018-02" db="EMBL/GenBank/DDBJ databases">
        <title>Comparative genomes isolates from brazilian mangrove.</title>
        <authorList>
            <person name="Araujo J.E."/>
            <person name="Taketani R.G."/>
            <person name="Silva M.C.P."/>
            <person name="Loureco M.V."/>
            <person name="Andreote F.D."/>
        </authorList>
    </citation>
    <scope>NUCLEOTIDE SEQUENCE [LARGE SCALE GENOMIC DNA]</scope>
    <source>
        <strain evidence="7 8">Hex-1 MGV</strain>
    </source>
</reference>
<protein>
    <recommendedName>
        <fullName evidence="6">Protein kinase domain-containing protein</fullName>
    </recommendedName>
</protein>